<dbReference type="SMART" id="SM01329">
    <property type="entry name" value="Iso_dh"/>
    <property type="match status" value="1"/>
</dbReference>
<dbReference type="InterPro" id="IPR024084">
    <property type="entry name" value="IsoPropMal-DH-like_dom"/>
</dbReference>
<gene>
    <name evidence="4" type="ORF">SOIL9_08550</name>
</gene>
<dbReference type="Pfam" id="PF00180">
    <property type="entry name" value="Iso_dh"/>
    <property type="match status" value="1"/>
</dbReference>
<sequence length="338" mass="35748">MQIVLIEGDGIGPEVTQAACRVVAAAGVKVDWVKAPAGIPAAEQFGEPLPEETLEMIRRYRVALKGPCTTPIGKGYRSINVRMRQGLELFASVRPVNTLPGIKTPYEKVDLIVVRENTEGLYAGLEHEVVPGVVESVRLITRSAAERIVRFAFELARHRGRQLVTFCHKADVMRLSDGLFLECARTVADDYPFIQFEEKPIDNVCLELAMDPSNFDVLVMENLFGDVISDLAAGLIGGAGPGGGLGLVPGANLGTRFAVFEAVHGSAPDIAGKGIANPIAVIRSAALLLEHVGHGAAGARIERAVIKTLQAGVGLTGDIGGTGTTATITDQIIKNLGA</sequence>
<dbReference type="AlphaFoldDB" id="A0A6P2D7P4"/>
<dbReference type="KEGG" id="gms:SOIL9_08550"/>
<protein>
    <recommendedName>
        <fullName evidence="3">Isopropylmalate dehydrogenase-like domain-containing protein</fullName>
    </recommendedName>
</protein>
<dbReference type="GO" id="GO:0006099">
    <property type="term" value="P:tricarboxylic acid cycle"/>
    <property type="evidence" value="ECO:0007669"/>
    <property type="project" value="TreeGrafter"/>
</dbReference>
<dbReference type="PANTHER" id="PTHR11835">
    <property type="entry name" value="DECARBOXYLATING DEHYDROGENASES-ISOCITRATE, ISOPROPYLMALATE, TARTRATE"/>
    <property type="match status" value="1"/>
</dbReference>
<reference evidence="4 5" key="1">
    <citation type="submission" date="2019-05" db="EMBL/GenBank/DDBJ databases">
        <authorList>
            <consortium name="Science for Life Laboratories"/>
        </authorList>
    </citation>
    <scope>NUCLEOTIDE SEQUENCE [LARGE SCALE GENOMIC DNA]</scope>
    <source>
        <strain evidence="4">Soil9</strain>
    </source>
</reference>
<dbReference type="Gene3D" id="3.40.718.10">
    <property type="entry name" value="Isopropylmalate Dehydrogenase"/>
    <property type="match status" value="1"/>
</dbReference>
<dbReference type="EMBL" id="LR593886">
    <property type="protein sequence ID" value="VTR97169.1"/>
    <property type="molecule type" value="Genomic_DNA"/>
</dbReference>
<proteinExistence type="inferred from homology"/>
<comment type="similarity">
    <text evidence="1">Belongs to the isocitrate and isopropylmalate dehydrogenases family.</text>
</comment>
<evidence type="ECO:0000259" key="3">
    <source>
        <dbReference type="SMART" id="SM01329"/>
    </source>
</evidence>
<evidence type="ECO:0000256" key="2">
    <source>
        <dbReference type="ARBA" id="ARBA00023002"/>
    </source>
</evidence>
<dbReference type="SUPFAM" id="SSF53659">
    <property type="entry name" value="Isocitrate/Isopropylmalate dehydrogenase-like"/>
    <property type="match status" value="1"/>
</dbReference>
<accession>A0A6P2D7P4</accession>
<dbReference type="GO" id="GO:0006102">
    <property type="term" value="P:isocitrate metabolic process"/>
    <property type="evidence" value="ECO:0007669"/>
    <property type="project" value="TreeGrafter"/>
</dbReference>
<dbReference type="Proteomes" id="UP000464178">
    <property type="component" value="Chromosome"/>
</dbReference>
<keyword evidence="2" id="KW-0560">Oxidoreductase</keyword>
<dbReference type="RefSeq" id="WP_174266028.1">
    <property type="nucleotide sequence ID" value="NZ_LR593886.1"/>
</dbReference>
<dbReference type="GO" id="GO:0004449">
    <property type="term" value="F:isocitrate dehydrogenase (NAD+) activity"/>
    <property type="evidence" value="ECO:0007669"/>
    <property type="project" value="TreeGrafter"/>
</dbReference>
<evidence type="ECO:0000313" key="4">
    <source>
        <dbReference type="EMBL" id="VTR97169.1"/>
    </source>
</evidence>
<organism evidence="4 5">
    <name type="scientific">Gemmata massiliana</name>
    <dbReference type="NCBI Taxonomy" id="1210884"/>
    <lineage>
        <taxon>Bacteria</taxon>
        <taxon>Pseudomonadati</taxon>
        <taxon>Planctomycetota</taxon>
        <taxon>Planctomycetia</taxon>
        <taxon>Gemmatales</taxon>
        <taxon>Gemmataceae</taxon>
        <taxon>Gemmata</taxon>
    </lineage>
</organism>
<keyword evidence="5" id="KW-1185">Reference proteome</keyword>
<name>A0A6P2D7P4_9BACT</name>
<dbReference type="PANTHER" id="PTHR11835:SF34">
    <property type="entry name" value="ISOCITRATE DEHYDROGENASE [NAD] SUBUNIT ALPHA, MITOCHONDRIAL"/>
    <property type="match status" value="1"/>
</dbReference>
<evidence type="ECO:0000256" key="1">
    <source>
        <dbReference type="ARBA" id="ARBA00007769"/>
    </source>
</evidence>
<feature type="domain" description="Isopropylmalate dehydrogenase-like" evidence="3">
    <location>
        <begin position="2"/>
        <end position="332"/>
    </location>
</feature>
<evidence type="ECO:0000313" key="5">
    <source>
        <dbReference type="Proteomes" id="UP000464178"/>
    </source>
</evidence>